<comment type="similarity">
    <text evidence="8 9">Belongs to the TonB-dependent receptor family.</text>
</comment>
<evidence type="ECO:0000256" key="10">
    <source>
        <dbReference type="SAM" id="SignalP"/>
    </source>
</evidence>
<dbReference type="PANTHER" id="PTHR30069:SF49">
    <property type="entry name" value="OUTER MEMBRANE PROTEIN C"/>
    <property type="match status" value="1"/>
</dbReference>
<dbReference type="Pfam" id="PF07715">
    <property type="entry name" value="Plug"/>
    <property type="match status" value="1"/>
</dbReference>
<feature type="domain" description="TonB-dependent receptor-like beta-barrel" evidence="11">
    <location>
        <begin position="224"/>
        <end position="620"/>
    </location>
</feature>
<dbReference type="EMBL" id="NDYO01000008">
    <property type="protein sequence ID" value="OUT11106.1"/>
    <property type="molecule type" value="Genomic_DNA"/>
</dbReference>
<sequence>MKISYVLALAMASNLMLSAEEAISLSPVTVSSKMQKSALDEPTNAQIAGKGAILENSDIAKSLSNLNGFTMERKGGGGSEVYYRSQTAARLPVLIDGSTLNGGCGMRMDTPITYISAQNYSSVRIVKGPQDVRYGALISGGIFFDREIARLSKPSFGGNVSVLGGSFKRFETTADVAAGNELGSIEVSGGHYESGDYKSGGGQKMHTHYKRNSVSLVGTLTPTETTALQLSADLGEGEAAYADRMRDGVQFDRKSFGLKFEQDVGEHKIRLSSYYHQIDHIMDNFTMRPVVPGTGRGKGYSISHPIRDMYGFKLESELNFDNLTSYLGAGYSEDVFKWRGAGTGGAGVSKAEMDAAVSKPHVKERKVTYKTIYTQNEYVLENDYGLFGGLRLDAGERRLLKTHKSRKENLFAGFFRYEKYLQNLTLYAGLGHAQRMPDHWETNKDANLALRKERNTQLDFGAVLKDKNYELNANFFVSKMDDYIMLKYNPMGMSSDAFNTDALLYGGEIEGTTLLADMFRLGAGVSYVYGKVTKNAGGLKDGDALPKVSPLAFKLSAGLEKPDWFIKADFYANASQNRAQKGYGDVGGMDLGKSDSFWTLGLSAGYKYKNYQFLLAAENLNDAKYAYHNSKGGYGGGIAGYETIPNGTRLYEPGRSFWAKFKVHF</sequence>
<keyword evidence="5 9" id="KW-0798">TonB box</keyword>
<accession>A0A1Y5MRB5</accession>
<feature type="domain" description="TonB-dependent receptor plug" evidence="12">
    <location>
        <begin position="56"/>
        <end position="141"/>
    </location>
</feature>
<name>A0A1Y5MRB5_9BACT</name>
<protein>
    <submittedName>
        <fullName evidence="13">Nitrilase</fullName>
    </submittedName>
</protein>
<keyword evidence="10" id="KW-0732">Signal</keyword>
<dbReference type="SUPFAM" id="SSF56935">
    <property type="entry name" value="Porins"/>
    <property type="match status" value="1"/>
</dbReference>
<evidence type="ECO:0000259" key="12">
    <source>
        <dbReference type="Pfam" id="PF07715"/>
    </source>
</evidence>
<dbReference type="Pfam" id="PF00593">
    <property type="entry name" value="TonB_dep_Rec_b-barrel"/>
    <property type="match status" value="1"/>
</dbReference>
<dbReference type="InterPro" id="IPR039426">
    <property type="entry name" value="TonB-dep_rcpt-like"/>
</dbReference>
<evidence type="ECO:0000256" key="2">
    <source>
        <dbReference type="ARBA" id="ARBA00022448"/>
    </source>
</evidence>
<evidence type="ECO:0000259" key="11">
    <source>
        <dbReference type="Pfam" id="PF00593"/>
    </source>
</evidence>
<dbReference type="PANTHER" id="PTHR30069">
    <property type="entry name" value="TONB-DEPENDENT OUTER MEMBRANE RECEPTOR"/>
    <property type="match status" value="1"/>
</dbReference>
<keyword evidence="6 8" id="KW-0472">Membrane</keyword>
<keyword evidence="2 8" id="KW-0813">Transport</keyword>
<evidence type="ECO:0000256" key="7">
    <source>
        <dbReference type="ARBA" id="ARBA00023237"/>
    </source>
</evidence>
<dbReference type="InterPro" id="IPR037066">
    <property type="entry name" value="Plug_dom_sf"/>
</dbReference>
<dbReference type="GO" id="GO:0009279">
    <property type="term" value="C:cell outer membrane"/>
    <property type="evidence" value="ECO:0007669"/>
    <property type="project" value="UniProtKB-SubCell"/>
</dbReference>
<dbReference type="PROSITE" id="PS52016">
    <property type="entry name" value="TONB_DEPENDENT_REC_3"/>
    <property type="match status" value="1"/>
</dbReference>
<evidence type="ECO:0000313" key="14">
    <source>
        <dbReference type="Proteomes" id="UP000195967"/>
    </source>
</evidence>
<evidence type="ECO:0000256" key="5">
    <source>
        <dbReference type="ARBA" id="ARBA00023077"/>
    </source>
</evidence>
<evidence type="ECO:0000256" key="8">
    <source>
        <dbReference type="PROSITE-ProRule" id="PRU01360"/>
    </source>
</evidence>
<evidence type="ECO:0000313" key="13">
    <source>
        <dbReference type="EMBL" id="OUT11106.1"/>
    </source>
</evidence>
<dbReference type="GO" id="GO:0015344">
    <property type="term" value="F:siderophore uptake transmembrane transporter activity"/>
    <property type="evidence" value="ECO:0007669"/>
    <property type="project" value="TreeGrafter"/>
</dbReference>
<dbReference type="AlphaFoldDB" id="A0A1Y5MRB5"/>
<evidence type="ECO:0000256" key="9">
    <source>
        <dbReference type="RuleBase" id="RU003357"/>
    </source>
</evidence>
<feature type="chain" id="PRO_5012870583" evidence="10">
    <location>
        <begin position="19"/>
        <end position="665"/>
    </location>
</feature>
<evidence type="ECO:0000256" key="3">
    <source>
        <dbReference type="ARBA" id="ARBA00022452"/>
    </source>
</evidence>
<dbReference type="InterPro" id="IPR000531">
    <property type="entry name" value="Beta-barrel_TonB"/>
</dbReference>
<gene>
    <name evidence="13" type="ORF">B9N62_07170</name>
</gene>
<comment type="subcellular location">
    <subcellularLocation>
        <location evidence="1 8">Cell outer membrane</location>
        <topology evidence="1 8">Multi-pass membrane protein</topology>
    </subcellularLocation>
</comment>
<evidence type="ECO:0000256" key="1">
    <source>
        <dbReference type="ARBA" id="ARBA00004571"/>
    </source>
</evidence>
<keyword evidence="4 8" id="KW-0812">Transmembrane</keyword>
<dbReference type="RefSeq" id="WP_087584955.1">
    <property type="nucleotide sequence ID" value="NZ_CABMKR010000008.1"/>
</dbReference>
<evidence type="ECO:0000256" key="6">
    <source>
        <dbReference type="ARBA" id="ARBA00023136"/>
    </source>
</evidence>
<keyword evidence="7 8" id="KW-0998">Cell outer membrane</keyword>
<feature type="signal peptide" evidence="10">
    <location>
        <begin position="1"/>
        <end position="18"/>
    </location>
</feature>
<dbReference type="InterPro" id="IPR012910">
    <property type="entry name" value="Plug_dom"/>
</dbReference>
<reference evidence="13 14" key="1">
    <citation type="submission" date="2017-04" db="EMBL/GenBank/DDBJ databases">
        <title>Complete genome of Campylobacter concisus ATCC 33237T and draft genomes for an additional eight well characterized C. concisus strains.</title>
        <authorList>
            <person name="Cornelius A.J."/>
            <person name="Miller W.G."/>
            <person name="Lastovica A.J."/>
            <person name="On S.L."/>
            <person name="French N.P."/>
            <person name="Vandenberg O."/>
            <person name="Biggs P.J."/>
        </authorList>
    </citation>
    <scope>NUCLEOTIDE SEQUENCE [LARGE SCALE GENOMIC DNA]</scope>
    <source>
        <strain evidence="13 14">Lasto28.99</strain>
    </source>
</reference>
<dbReference type="InterPro" id="IPR036942">
    <property type="entry name" value="Beta-barrel_TonB_sf"/>
</dbReference>
<organism evidence="13 14">
    <name type="scientific">Campylobacter concisus</name>
    <dbReference type="NCBI Taxonomy" id="199"/>
    <lineage>
        <taxon>Bacteria</taxon>
        <taxon>Pseudomonadati</taxon>
        <taxon>Campylobacterota</taxon>
        <taxon>Epsilonproteobacteria</taxon>
        <taxon>Campylobacterales</taxon>
        <taxon>Campylobacteraceae</taxon>
        <taxon>Campylobacter</taxon>
    </lineage>
</organism>
<dbReference type="Gene3D" id="2.170.130.10">
    <property type="entry name" value="TonB-dependent receptor, plug domain"/>
    <property type="match status" value="1"/>
</dbReference>
<dbReference type="Proteomes" id="UP000195967">
    <property type="component" value="Unassembled WGS sequence"/>
</dbReference>
<keyword evidence="3 8" id="KW-1134">Transmembrane beta strand</keyword>
<evidence type="ECO:0000256" key="4">
    <source>
        <dbReference type="ARBA" id="ARBA00022692"/>
    </source>
</evidence>
<proteinExistence type="inferred from homology"/>
<dbReference type="Gene3D" id="2.40.170.20">
    <property type="entry name" value="TonB-dependent receptor, beta-barrel domain"/>
    <property type="match status" value="1"/>
</dbReference>
<dbReference type="GO" id="GO:0044718">
    <property type="term" value="P:siderophore transmembrane transport"/>
    <property type="evidence" value="ECO:0007669"/>
    <property type="project" value="TreeGrafter"/>
</dbReference>
<comment type="caution">
    <text evidence="13">The sequence shown here is derived from an EMBL/GenBank/DDBJ whole genome shotgun (WGS) entry which is preliminary data.</text>
</comment>